<dbReference type="RefSeq" id="WP_344755283.1">
    <property type="nucleotide sequence ID" value="NZ_BAABAE010000003.1"/>
</dbReference>
<evidence type="ECO:0000313" key="5">
    <source>
        <dbReference type="EMBL" id="GAA3740213.1"/>
    </source>
</evidence>
<evidence type="ECO:0000313" key="6">
    <source>
        <dbReference type="Proteomes" id="UP001501004"/>
    </source>
</evidence>
<dbReference type="Pfam" id="PF13561">
    <property type="entry name" value="adh_short_C2"/>
    <property type="match status" value="1"/>
</dbReference>
<evidence type="ECO:0000259" key="4">
    <source>
        <dbReference type="SMART" id="SM00822"/>
    </source>
</evidence>
<protein>
    <submittedName>
        <fullName evidence="5">3-oxoacyl-[acyl-carrier-protein] reductase</fullName>
    </submittedName>
</protein>
<sequence length="248" mass="26124">MTVKGSVALVTGAAQGMGRSCVDALLEAGAAKVLAVDLNRTESTDARVVPIELDITDENAIRDLFAETDQAVQVLVNCAGAYRFRNGLEIETEDWNRSFAINLQAPFLTMKYASRRLIGENLPGAFVNIASIAGKRGFPNQADYCAAKAGLMGLTRAAALDLGSHGITVNAIAPGTVDTPMMAKVVADLMDITGLGVEEQRNELTRDIPIGRMQSPQEIAAAVAFLTSASARAITGETLVVDGGLTRD</sequence>
<evidence type="ECO:0000256" key="1">
    <source>
        <dbReference type="ARBA" id="ARBA00006484"/>
    </source>
</evidence>
<evidence type="ECO:0000256" key="3">
    <source>
        <dbReference type="ARBA" id="ARBA00023027"/>
    </source>
</evidence>
<dbReference type="EMBL" id="BAABAE010000003">
    <property type="protein sequence ID" value="GAA3740213.1"/>
    <property type="molecule type" value="Genomic_DNA"/>
</dbReference>
<feature type="domain" description="Ketoreductase" evidence="4">
    <location>
        <begin position="6"/>
        <end position="175"/>
    </location>
</feature>
<keyword evidence="3" id="KW-0520">NAD</keyword>
<comment type="similarity">
    <text evidence="1">Belongs to the short-chain dehydrogenases/reductases (SDR) family.</text>
</comment>
<dbReference type="InterPro" id="IPR036291">
    <property type="entry name" value="NAD(P)-bd_dom_sf"/>
</dbReference>
<dbReference type="InterPro" id="IPR020904">
    <property type="entry name" value="Sc_DH/Rdtase_CS"/>
</dbReference>
<comment type="caution">
    <text evidence="5">The sequence shown here is derived from an EMBL/GenBank/DDBJ whole genome shotgun (WGS) entry which is preliminary data.</text>
</comment>
<accession>A0ABP7FJC4</accession>
<proteinExistence type="inferred from homology"/>
<dbReference type="PANTHER" id="PTHR24321">
    <property type="entry name" value="DEHYDROGENASES, SHORT CHAIN"/>
    <property type="match status" value="1"/>
</dbReference>
<dbReference type="CDD" id="cd05233">
    <property type="entry name" value="SDR_c"/>
    <property type="match status" value="1"/>
</dbReference>
<dbReference type="SMART" id="SM00822">
    <property type="entry name" value="PKS_KR"/>
    <property type="match status" value="1"/>
</dbReference>
<evidence type="ECO:0000256" key="2">
    <source>
        <dbReference type="ARBA" id="ARBA00023002"/>
    </source>
</evidence>
<dbReference type="InterPro" id="IPR057326">
    <property type="entry name" value="KR_dom"/>
</dbReference>
<dbReference type="Gene3D" id="3.40.50.720">
    <property type="entry name" value="NAD(P)-binding Rossmann-like Domain"/>
    <property type="match status" value="1"/>
</dbReference>
<name>A0ABP7FJC4_9MICO</name>
<keyword evidence="2" id="KW-0560">Oxidoreductase</keyword>
<reference evidence="6" key="1">
    <citation type="journal article" date="2019" name="Int. J. Syst. Evol. Microbiol.">
        <title>The Global Catalogue of Microorganisms (GCM) 10K type strain sequencing project: providing services to taxonomists for standard genome sequencing and annotation.</title>
        <authorList>
            <consortium name="The Broad Institute Genomics Platform"/>
            <consortium name="The Broad Institute Genome Sequencing Center for Infectious Disease"/>
            <person name="Wu L."/>
            <person name="Ma J."/>
        </authorList>
    </citation>
    <scope>NUCLEOTIDE SEQUENCE [LARGE SCALE GENOMIC DNA]</scope>
    <source>
        <strain evidence="6">JCM 16949</strain>
    </source>
</reference>
<dbReference type="InterPro" id="IPR002347">
    <property type="entry name" value="SDR_fam"/>
</dbReference>
<dbReference type="PANTHER" id="PTHR24321:SF8">
    <property type="entry name" value="ESTRADIOL 17-BETA-DEHYDROGENASE 8-RELATED"/>
    <property type="match status" value="1"/>
</dbReference>
<dbReference type="Proteomes" id="UP001501004">
    <property type="component" value="Unassembled WGS sequence"/>
</dbReference>
<dbReference type="SUPFAM" id="SSF51735">
    <property type="entry name" value="NAD(P)-binding Rossmann-fold domains"/>
    <property type="match status" value="1"/>
</dbReference>
<gene>
    <name evidence="5" type="primary">fabG_2</name>
    <name evidence="5" type="ORF">GCM10022239_14830</name>
</gene>
<organism evidence="5 6">
    <name type="scientific">Leifsonella bigeumensis</name>
    <dbReference type="NCBI Taxonomy" id="433643"/>
    <lineage>
        <taxon>Bacteria</taxon>
        <taxon>Bacillati</taxon>
        <taxon>Actinomycetota</taxon>
        <taxon>Actinomycetes</taxon>
        <taxon>Micrococcales</taxon>
        <taxon>Microbacteriaceae</taxon>
        <taxon>Leifsonella</taxon>
    </lineage>
</organism>
<keyword evidence="6" id="KW-1185">Reference proteome</keyword>
<dbReference type="PROSITE" id="PS00061">
    <property type="entry name" value="ADH_SHORT"/>
    <property type="match status" value="1"/>
</dbReference>
<dbReference type="PRINTS" id="PR00080">
    <property type="entry name" value="SDRFAMILY"/>
</dbReference>
<dbReference type="PRINTS" id="PR00081">
    <property type="entry name" value="GDHRDH"/>
</dbReference>